<dbReference type="EMBL" id="MU117987">
    <property type="protein sequence ID" value="KAF9650247.1"/>
    <property type="molecule type" value="Genomic_DNA"/>
</dbReference>
<organism evidence="1 2">
    <name type="scientific">Thelephora ganbajun</name>
    <name type="common">Ganba fungus</name>
    <dbReference type="NCBI Taxonomy" id="370292"/>
    <lineage>
        <taxon>Eukaryota</taxon>
        <taxon>Fungi</taxon>
        <taxon>Dikarya</taxon>
        <taxon>Basidiomycota</taxon>
        <taxon>Agaricomycotina</taxon>
        <taxon>Agaricomycetes</taxon>
        <taxon>Thelephorales</taxon>
        <taxon>Thelephoraceae</taxon>
        <taxon>Thelephora</taxon>
    </lineage>
</organism>
<comment type="caution">
    <text evidence="1">The sequence shown here is derived from an EMBL/GenBank/DDBJ whole genome shotgun (WGS) entry which is preliminary data.</text>
</comment>
<reference evidence="1" key="1">
    <citation type="submission" date="2019-10" db="EMBL/GenBank/DDBJ databases">
        <authorList>
            <consortium name="DOE Joint Genome Institute"/>
            <person name="Kuo A."/>
            <person name="Miyauchi S."/>
            <person name="Kiss E."/>
            <person name="Drula E."/>
            <person name="Kohler A."/>
            <person name="Sanchez-Garcia M."/>
            <person name="Andreopoulos B."/>
            <person name="Barry K.W."/>
            <person name="Bonito G."/>
            <person name="Buee M."/>
            <person name="Carver A."/>
            <person name="Chen C."/>
            <person name="Cichocki N."/>
            <person name="Clum A."/>
            <person name="Culley D."/>
            <person name="Crous P.W."/>
            <person name="Fauchery L."/>
            <person name="Girlanda M."/>
            <person name="Hayes R."/>
            <person name="Keri Z."/>
            <person name="Labutti K."/>
            <person name="Lipzen A."/>
            <person name="Lombard V."/>
            <person name="Magnuson J."/>
            <person name="Maillard F."/>
            <person name="Morin E."/>
            <person name="Murat C."/>
            <person name="Nolan M."/>
            <person name="Ohm R."/>
            <person name="Pangilinan J."/>
            <person name="Pereira M."/>
            <person name="Perotto S."/>
            <person name="Peter M."/>
            <person name="Riley R."/>
            <person name="Sitrit Y."/>
            <person name="Stielow B."/>
            <person name="Szollosi G."/>
            <person name="Zifcakova L."/>
            <person name="Stursova M."/>
            <person name="Spatafora J.W."/>
            <person name="Tedersoo L."/>
            <person name="Vaario L.-M."/>
            <person name="Yamada A."/>
            <person name="Yan M."/>
            <person name="Wang P."/>
            <person name="Xu J."/>
            <person name="Bruns T."/>
            <person name="Baldrian P."/>
            <person name="Vilgalys R."/>
            <person name="Henrissat B."/>
            <person name="Grigoriev I.V."/>
            <person name="Hibbett D."/>
            <person name="Nagy L.G."/>
            <person name="Martin F.M."/>
        </authorList>
    </citation>
    <scope>NUCLEOTIDE SEQUENCE</scope>
    <source>
        <strain evidence="1">P2</strain>
    </source>
</reference>
<keyword evidence="2" id="KW-1185">Reference proteome</keyword>
<dbReference type="Proteomes" id="UP000886501">
    <property type="component" value="Unassembled WGS sequence"/>
</dbReference>
<sequence>DPRFNPPSPSPLKRAALLLFVFSLFWFALRLRTAKLPRPPPPLTTERYSTDFDYRPAASNERIKNTRTKFRGA</sequence>
<gene>
    <name evidence="1" type="ORF">BDM02DRAFT_3073445</name>
</gene>
<protein>
    <submittedName>
        <fullName evidence="1">Uncharacterized protein</fullName>
    </submittedName>
</protein>
<proteinExistence type="predicted"/>
<name>A0ACB6ZKW3_THEGA</name>
<evidence type="ECO:0000313" key="2">
    <source>
        <dbReference type="Proteomes" id="UP000886501"/>
    </source>
</evidence>
<evidence type="ECO:0000313" key="1">
    <source>
        <dbReference type="EMBL" id="KAF9650247.1"/>
    </source>
</evidence>
<reference evidence="1" key="2">
    <citation type="journal article" date="2020" name="Nat. Commun.">
        <title>Large-scale genome sequencing of mycorrhizal fungi provides insights into the early evolution of symbiotic traits.</title>
        <authorList>
            <person name="Miyauchi S."/>
            <person name="Kiss E."/>
            <person name="Kuo A."/>
            <person name="Drula E."/>
            <person name="Kohler A."/>
            <person name="Sanchez-Garcia M."/>
            <person name="Morin E."/>
            <person name="Andreopoulos B."/>
            <person name="Barry K.W."/>
            <person name="Bonito G."/>
            <person name="Buee M."/>
            <person name="Carver A."/>
            <person name="Chen C."/>
            <person name="Cichocki N."/>
            <person name="Clum A."/>
            <person name="Culley D."/>
            <person name="Crous P.W."/>
            <person name="Fauchery L."/>
            <person name="Girlanda M."/>
            <person name="Hayes R.D."/>
            <person name="Keri Z."/>
            <person name="LaButti K."/>
            <person name="Lipzen A."/>
            <person name="Lombard V."/>
            <person name="Magnuson J."/>
            <person name="Maillard F."/>
            <person name="Murat C."/>
            <person name="Nolan M."/>
            <person name="Ohm R.A."/>
            <person name="Pangilinan J."/>
            <person name="Pereira M.F."/>
            <person name="Perotto S."/>
            <person name="Peter M."/>
            <person name="Pfister S."/>
            <person name="Riley R."/>
            <person name="Sitrit Y."/>
            <person name="Stielow J.B."/>
            <person name="Szollosi G."/>
            <person name="Zifcakova L."/>
            <person name="Stursova M."/>
            <person name="Spatafora J.W."/>
            <person name="Tedersoo L."/>
            <person name="Vaario L.M."/>
            <person name="Yamada A."/>
            <person name="Yan M."/>
            <person name="Wang P."/>
            <person name="Xu J."/>
            <person name="Bruns T."/>
            <person name="Baldrian P."/>
            <person name="Vilgalys R."/>
            <person name="Dunand C."/>
            <person name="Henrissat B."/>
            <person name="Grigoriev I.V."/>
            <person name="Hibbett D."/>
            <person name="Nagy L.G."/>
            <person name="Martin F.M."/>
        </authorList>
    </citation>
    <scope>NUCLEOTIDE SEQUENCE</scope>
    <source>
        <strain evidence="1">P2</strain>
    </source>
</reference>
<feature type="non-terminal residue" evidence="1">
    <location>
        <position position="1"/>
    </location>
</feature>
<accession>A0ACB6ZKW3</accession>
<feature type="non-terminal residue" evidence="1">
    <location>
        <position position="73"/>
    </location>
</feature>